<evidence type="ECO:0000256" key="2">
    <source>
        <dbReference type="SAM" id="SignalP"/>
    </source>
</evidence>
<feature type="transmembrane region" description="Helical" evidence="1">
    <location>
        <begin position="78"/>
        <end position="101"/>
    </location>
</feature>
<keyword evidence="1" id="KW-0472">Membrane</keyword>
<evidence type="ECO:0000313" key="3">
    <source>
        <dbReference type="EMBL" id="VDM80656.1"/>
    </source>
</evidence>
<feature type="chain" id="PRO_5018332054" evidence="2">
    <location>
        <begin position="22"/>
        <end position="114"/>
    </location>
</feature>
<evidence type="ECO:0000256" key="1">
    <source>
        <dbReference type="SAM" id="Phobius"/>
    </source>
</evidence>
<keyword evidence="4" id="KW-1185">Reference proteome</keyword>
<keyword evidence="2" id="KW-0732">Signal</keyword>
<gene>
    <name evidence="3" type="ORF">SVUK_LOCUS15654</name>
</gene>
<protein>
    <submittedName>
        <fullName evidence="3">Uncharacterized protein</fullName>
    </submittedName>
</protein>
<proteinExistence type="predicted"/>
<feature type="signal peptide" evidence="2">
    <location>
        <begin position="1"/>
        <end position="21"/>
    </location>
</feature>
<evidence type="ECO:0000313" key="4">
    <source>
        <dbReference type="Proteomes" id="UP000270094"/>
    </source>
</evidence>
<dbReference type="EMBL" id="UYYB01109400">
    <property type="protein sequence ID" value="VDM80656.1"/>
    <property type="molecule type" value="Genomic_DNA"/>
</dbReference>
<dbReference type="OrthoDB" id="5841556at2759"/>
<organism evidence="3 4">
    <name type="scientific">Strongylus vulgaris</name>
    <name type="common">Blood worm</name>
    <dbReference type="NCBI Taxonomy" id="40348"/>
    <lineage>
        <taxon>Eukaryota</taxon>
        <taxon>Metazoa</taxon>
        <taxon>Ecdysozoa</taxon>
        <taxon>Nematoda</taxon>
        <taxon>Chromadorea</taxon>
        <taxon>Rhabditida</taxon>
        <taxon>Rhabditina</taxon>
        <taxon>Rhabditomorpha</taxon>
        <taxon>Strongyloidea</taxon>
        <taxon>Strongylidae</taxon>
        <taxon>Strongylus</taxon>
    </lineage>
</organism>
<keyword evidence="1" id="KW-1133">Transmembrane helix</keyword>
<dbReference type="AlphaFoldDB" id="A0A3P7JBE4"/>
<dbReference type="Proteomes" id="UP000270094">
    <property type="component" value="Unassembled WGS sequence"/>
</dbReference>
<keyword evidence="1" id="KW-0812">Transmembrane</keyword>
<sequence length="114" mass="12757">MPKWCTTTASTSTTIISPVLSLWNTVATQLDALKSTQNYDAEEGEVENVRPIQSMNGRKLLLNKAGKVFIEEDTMTKMLLIFGTLVLVMLVPPLVILWVIYKKTTIANLQMDRA</sequence>
<name>A0A3P7JBE4_STRVU</name>
<feature type="non-terminal residue" evidence="3">
    <location>
        <position position="114"/>
    </location>
</feature>
<reference evidence="3 4" key="1">
    <citation type="submission" date="2018-11" db="EMBL/GenBank/DDBJ databases">
        <authorList>
            <consortium name="Pathogen Informatics"/>
        </authorList>
    </citation>
    <scope>NUCLEOTIDE SEQUENCE [LARGE SCALE GENOMIC DNA]</scope>
</reference>
<accession>A0A3P7JBE4</accession>